<dbReference type="RefSeq" id="WP_394480106.1">
    <property type="nucleotide sequence ID" value="NZ_JBIGHV010000005.1"/>
</dbReference>
<sequence length="338" mass="36202">MKIVHLLLTPRFAGSERYAVELANAQAAAGHEVVVVLHKRGAEPRPDAIAHRLDARVRRVLVGGWRPLAIWAARRAVDAEAPDVAHAHLSLGCRALHGRRKAGLRVATLHIRYKPNQHDDLDALIAIAPWQLAGMPEARLQHTRQIDNWTAAGPFDPAARARVRADAGIADGDFVIGALGRCEASKGLDTLIDAYQAARPPGTRLVIVGGGAEWARLRRKASADIVMPGFVARPQDWFSAMDAFVSAATSEPFGLVFLEAMAAGLPIVATASEGGQLFEQSLCQPLVPVGDCSALKAALALLGTTRPGRRSHDLTAYSIDTAAARIEAFYLGELQART</sequence>
<evidence type="ECO:0000313" key="3">
    <source>
        <dbReference type="Proteomes" id="UP001606210"/>
    </source>
</evidence>
<keyword evidence="2" id="KW-0328">Glycosyltransferase</keyword>
<evidence type="ECO:0000259" key="1">
    <source>
        <dbReference type="Pfam" id="PF13439"/>
    </source>
</evidence>
<evidence type="ECO:0000313" key="2">
    <source>
        <dbReference type="EMBL" id="MFG6431216.1"/>
    </source>
</evidence>
<feature type="domain" description="Glycosyltransferase subfamily 4-like N-terminal" evidence="1">
    <location>
        <begin position="14"/>
        <end position="114"/>
    </location>
</feature>
<proteinExistence type="predicted"/>
<dbReference type="EC" id="2.4.-.-" evidence="2"/>
<keyword evidence="3" id="KW-1185">Reference proteome</keyword>
<gene>
    <name evidence="2" type="ORF">ACG00Y_14900</name>
</gene>
<protein>
    <submittedName>
        <fullName evidence="2">Glycosyltransferase</fullName>
        <ecNumber evidence="2">2.4.-.-</ecNumber>
    </submittedName>
</protein>
<accession>A0ABW7F3Z2</accession>
<dbReference type="InterPro" id="IPR028098">
    <property type="entry name" value="Glyco_trans_4-like_N"/>
</dbReference>
<dbReference type="Proteomes" id="UP001606210">
    <property type="component" value="Unassembled WGS sequence"/>
</dbReference>
<name>A0ABW7F3Z2_9BURK</name>
<dbReference type="PANTHER" id="PTHR45947:SF3">
    <property type="entry name" value="SULFOQUINOVOSYL TRANSFERASE SQD2"/>
    <property type="match status" value="1"/>
</dbReference>
<dbReference type="GO" id="GO:0016757">
    <property type="term" value="F:glycosyltransferase activity"/>
    <property type="evidence" value="ECO:0007669"/>
    <property type="project" value="UniProtKB-KW"/>
</dbReference>
<dbReference type="InterPro" id="IPR050194">
    <property type="entry name" value="Glycosyltransferase_grp1"/>
</dbReference>
<comment type="caution">
    <text evidence="2">The sequence shown here is derived from an EMBL/GenBank/DDBJ whole genome shotgun (WGS) entry which is preliminary data.</text>
</comment>
<dbReference type="Pfam" id="PF13692">
    <property type="entry name" value="Glyco_trans_1_4"/>
    <property type="match status" value="1"/>
</dbReference>
<dbReference type="Gene3D" id="3.40.50.2000">
    <property type="entry name" value="Glycogen Phosphorylase B"/>
    <property type="match status" value="2"/>
</dbReference>
<reference evidence="2 3" key="1">
    <citation type="submission" date="2024-08" db="EMBL/GenBank/DDBJ databases">
        <authorList>
            <person name="Lu H."/>
        </authorList>
    </citation>
    <scope>NUCLEOTIDE SEQUENCE [LARGE SCALE GENOMIC DNA]</scope>
    <source>
        <strain evidence="2 3">LYH14W</strain>
    </source>
</reference>
<keyword evidence="2" id="KW-0808">Transferase</keyword>
<dbReference type="Pfam" id="PF13439">
    <property type="entry name" value="Glyco_transf_4"/>
    <property type="match status" value="1"/>
</dbReference>
<dbReference type="PANTHER" id="PTHR45947">
    <property type="entry name" value="SULFOQUINOVOSYL TRANSFERASE SQD2"/>
    <property type="match status" value="1"/>
</dbReference>
<organism evidence="2 3">
    <name type="scientific">Pelomonas parva</name>
    <dbReference type="NCBI Taxonomy" id="3299032"/>
    <lineage>
        <taxon>Bacteria</taxon>
        <taxon>Pseudomonadati</taxon>
        <taxon>Pseudomonadota</taxon>
        <taxon>Betaproteobacteria</taxon>
        <taxon>Burkholderiales</taxon>
        <taxon>Sphaerotilaceae</taxon>
        <taxon>Roseateles</taxon>
    </lineage>
</organism>
<dbReference type="SUPFAM" id="SSF53756">
    <property type="entry name" value="UDP-Glycosyltransferase/glycogen phosphorylase"/>
    <property type="match status" value="1"/>
</dbReference>
<dbReference type="EMBL" id="JBIGHV010000005">
    <property type="protein sequence ID" value="MFG6431216.1"/>
    <property type="molecule type" value="Genomic_DNA"/>
</dbReference>